<dbReference type="InterPro" id="IPR036388">
    <property type="entry name" value="WH-like_DNA-bd_sf"/>
</dbReference>
<proteinExistence type="inferred from homology"/>
<sequence length="312" mass="34741">MDRLMMMAVFARVASNGSFAEAARHFRISPAAATKHVQMLEEWLGARLLNRTTRRVNLTEAGAEFYARCVPILEEVNDLRHGVSSIQDQAKGTLRINAPMTFGVTYLMPVIDSFLRDHPEVQVDLTLNEMIVDIIEEGVDLAIRIGRLKDSSLIARRLAPCRFALCAAPAYLAANEAPGRPADLAQHACLDYAYRQSQSNWTFQGPEGEESVRVQPRIIVNNSLMLREAALRGLGVILSPTFVVGPEIASGTLVPLMPDYTPTEAGIYAVYPQARYLPLKVRLFVDRLVSHFAGEPAWDRWQAEPQQQRNVA</sequence>
<dbReference type="Pfam" id="PF03466">
    <property type="entry name" value="LysR_substrate"/>
    <property type="match status" value="1"/>
</dbReference>
<keyword evidence="7" id="KW-1185">Reference proteome</keyword>
<evidence type="ECO:0000256" key="2">
    <source>
        <dbReference type="ARBA" id="ARBA00023015"/>
    </source>
</evidence>
<evidence type="ECO:0000313" key="6">
    <source>
        <dbReference type="EMBL" id="MBB4015511.1"/>
    </source>
</evidence>
<accession>A0A840BPW4</accession>
<dbReference type="Proteomes" id="UP000577362">
    <property type="component" value="Unassembled WGS sequence"/>
</dbReference>
<dbReference type="PANTHER" id="PTHR30537:SF5">
    <property type="entry name" value="HTH-TYPE TRANSCRIPTIONAL ACTIVATOR TTDR-RELATED"/>
    <property type="match status" value="1"/>
</dbReference>
<organism evidence="6 7">
    <name type="scientific">Chelatococcus caeni</name>
    <dbReference type="NCBI Taxonomy" id="1348468"/>
    <lineage>
        <taxon>Bacteria</taxon>
        <taxon>Pseudomonadati</taxon>
        <taxon>Pseudomonadota</taxon>
        <taxon>Alphaproteobacteria</taxon>
        <taxon>Hyphomicrobiales</taxon>
        <taxon>Chelatococcaceae</taxon>
        <taxon>Chelatococcus</taxon>
    </lineage>
</organism>
<dbReference type="GO" id="GO:0003700">
    <property type="term" value="F:DNA-binding transcription factor activity"/>
    <property type="evidence" value="ECO:0007669"/>
    <property type="project" value="InterPro"/>
</dbReference>
<protein>
    <submittedName>
        <fullName evidence="6">DNA-binding transcriptional LysR family regulator</fullName>
    </submittedName>
</protein>
<dbReference type="FunFam" id="3.40.190.290:FF:000001">
    <property type="entry name" value="Transcriptional regulator, LysR family"/>
    <property type="match status" value="1"/>
</dbReference>
<dbReference type="AlphaFoldDB" id="A0A840BPW4"/>
<feature type="domain" description="HTH lysR-type" evidence="5">
    <location>
        <begin position="1"/>
        <end position="59"/>
    </location>
</feature>
<dbReference type="SUPFAM" id="SSF53850">
    <property type="entry name" value="Periplasmic binding protein-like II"/>
    <property type="match status" value="1"/>
</dbReference>
<name>A0A840BPW4_9HYPH</name>
<gene>
    <name evidence="6" type="ORF">GGR16_000517</name>
</gene>
<comment type="similarity">
    <text evidence="1">Belongs to the LysR transcriptional regulatory family.</text>
</comment>
<dbReference type="GO" id="GO:0006351">
    <property type="term" value="P:DNA-templated transcription"/>
    <property type="evidence" value="ECO:0007669"/>
    <property type="project" value="TreeGrafter"/>
</dbReference>
<reference evidence="6 7" key="1">
    <citation type="submission" date="2020-08" db="EMBL/GenBank/DDBJ databases">
        <title>Genomic Encyclopedia of Type Strains, Phase IV (KMG-IV): sequencing the most valuable type-strain genomes for metagenomic binning, comparative biology and taxonomic classification.</title>
        <authorList>
            <person name="Goeker M."/>
        </authorList>
    </citation>
    <scope>NUCLEOTIDE SEQUENCE [LARGE SCALE GENOMIC DNA]</scope>
    <source>
        <strain evidence="6 7">DSM 103737</strain>
    </source>
</reference>
<dbReference type="EMBL" id="JACIEN010000001">
    <property type="protein sequence ID" value="MBB4015511.1"/>
    <property type="molecule type" value="Genomic_DNA"/>
</dbReference>
<dbReference type="FunFam" id="1.10.10.10:FF:000001">
    <property type="entry name" value="LysR family transcriptional regulator"/>
    <property type="match status" value="1"/>
</dbReference>
<comment type="caution">
    <text evidence="6">The sequence shown here is derived from an EMBL/GenBank/DDBJ whole genome shotgun (WGS) entry which is preliminary data.</text>
</comment>
<evidence type="ECO:0000256" key="3">
    <source>
        <dbReference type="ARBA" id="ARBA00023125"/>
    </source>
</evidence>
<dbReference type="Pfam" id="PF00126">
    <property type="entry name" value="HTH_1"/>
    <property type="match status" value="1"/>
</dbReference>
<dbReference type="Gene3D" id="3.40.190.290">
    <property type="match status" value="1"/>
</dbReference>
<keyword evidence="3 6" id="KW-0238">DNA-binding</keyword>
<dbReference type="Gene3D" id="1.10.10.10">
    <property type="entry name" value="Winged helix-like DNA-binding domain superfamily/Winged helix DNA-binding domain"/>
    <property type="match status" value="1"/>
</dbReference>
<dbReference type="GO" id="GO:0043565">
    <property type="term" value="F:sequence-specific DNA binding"/>
    <property type="evidence" value="ECO:0007669"/>
    <property type="project" value="TreeGrafter"/>
</dbReference>
<dbReference type="InterPro" id="IPR058163">
    <property type="entry name" value="LysR-type_TF_proteobact-type"/>
</dbReference>
<dbReference type="SUPFAM" id="SSF46785">
    <property type="entry name" value="Winged helix' DNA-binding domain"/>
    <property type="match status" value="1"/>
</dbReference>
<dbReference type="InterPro" id="IPR005119">
    <property type="entry name" value="LysR_subst-bd"/>
</dbReference>
<dbReference type="PANTHER" id="PTHR30537">
    <property type="entry name" value="HTH-TYPE TRANSCRIPTIONAL REGULATOR"/>
    <property type="match status" value="1"/>
</dbReference>
<dbReference type="PROSITE" id="PS50931">
    <property type="entry name" value="HTH_LYSR"/>
    <property type="match status" value="1"/>
</dbReference>
<evidence type="ECO:0000313" key="7">
    <source>
        <dbReference type="Proteomes" id="UP000577362"/>
    </source>
</evidence>
<dbReference type="InterPro" id="IPR036390">
    <property type="entry name" value="WH_DNA-bd_sf"/>
</dbReference>
<evidence type="ECO:0000256" key="1">
    <source>
        <dbReference type="ARBA" id="ARBA00009437"/>
    </source>
</evidence>
<dbReference type="InterPro" id="IPR000847">
    <property type="entry name" value="LysR_HTH_N"/>
</dbReference>
<dbReference type="RefSeq" id="WP_246372784.1">
    <property type="nucleotide sequence ID" value="NZ_JACIEN010000001.1"/>
</dbReference>
<dbReference type="CDD" id="cd08422">
    <property type="entry name" value="PBP2_CrgA_like"/>
    <property type="match status" value="1"/>
</dbReference>
<evidence type="ECO:0000259" key="5">
    <source>
        <dbReference type="PROSITE" id="PS50931"/>
    </source>
</evidence>
<evidence type="ECO:0000256" key="4">
    <source>
        <dbReference type="ARBA" id="ARBA00023163"/>
    </source>
</evidence>
<keyword evidence="4" id="KW-0804">Transcription</keyword>
<keyword evidence="2" id="KW-0805">Transcription regulation</keyword>